<name>A0ABV3M1I2_9ACTN</name>
<comment type="caution">
    <text evidence="1">The sequence shown here is derived from an EMBL/GenBank/DDBJ whole genome shotgun (WGS) entry which is preliminary data.</text>
</comment>
<reference evidence="1 2" key="1">
    <citation type="submission" date="2024-06" db="EMBL/GenBank/DDBJ databases">
        <title>The Natural Products Discovery Center: Release of the First 8490 Sequenced Strains for Exploring Actinobacteria Biosynthetic Diversity.</title>
        <authorList>
            <person name="Kalkreuter E."/>
            <person name="Kautsar S.A."/>
            <person name="Yang D."/>
            <person name="Bader C.D."/>
            <person name="Teijaro C.N."/>
            <person name="Fluegel L."/>
            <person name="Davis C.M."/>
            <person name="Simpson J.R."/>
            <person name="Lauterbach L."/>
            <person name="Steele A.D."/>
            <person name="Gui C."/>
            <person name="Meng S."/>
            <person name="Li G."/>
            <person name="Viehrig K."/>
            <person name="Ye F."/>
            <person name="Su P."/>
            <person name="Kiefer A.F."/>
            <person name="Nichols A."/>
            <person name="Cepeda A.J."/>
            <person name="Yan W."/>
            <person name="Fan B."/>
            <person name="Jiang Y."/>
            <person name="Adhikari A."/>
            <person name="Zheng C.-J."/>
            <person name="Schuster L."/>
            <person name="Cowan T.M."/>
            <person name="Smanski M.J."/>
            <person name="Chevrette M.G."/>
            <person name="De Carvalho L.P.S."/>
            <person name="Shen B."/>
        </authorList>
    </citation>
    <scope>NUCLEOTIDE SEQUENCE [LARGE SCALE GENOMIC DNA]</scope>
    <source>
        <strain evidence="1 2">NPDC047833</strain>
    </source>
</reference>
<evidence type="ECO:0000313" key="2">
    <source>
        <dbReference type="Proteomes" id="UP001553843"/>
    </source>
</evidence>
<gene>
    <name evidence="1" type="ORF">AB0887_26890</name>
</gene>
<accession>A0ABV3M1I2</accession>
<keyword evidence="2" id="KW-1185">Reference proteome</keyword>
<dbReference type="Proteomes" id="UP001553843">
    <property type="component" value="Unassembled WGS sequence"/>
</dbReference>
<dbReference type="RefSeq" id="WP_359780751.1">
    <property type="nucleotide sequence ID" value="NZ_JBEYRR010000008.1"/>
</dbReference>
<protein>
    <submittedName>
        <fullName evidence="1">Uncharacterized protein</fullName>
    </submittedName>
</protein>
<evidence type="ECO:0000313" key="1">
    <source>
        <dbReference type="EMBL" id="MEW2365563.1"/>
    </source>
</evidence>
<proteinExistence type="predicted"/>
<organism evidence="1 2">
    <name type="scientific">Streptomyces huasconensis</name>
    <dbReference type="NCBI Taxonomy" id="1854574"/>
    <lineage>
        <taxon>Bacteria</taxon>
        <taxon>Bacillati</taxon>
        <taxon>Actinomycetota</taxon>
        <taxon>Actinomycetes</taxon>
        <taxon>Kitasatosporales</taxon>
        <taxon>Streptomycetaceae</taxon>
        <taxon>Streptomyces</taxon>
    </lineage>
</organism>
<sequence>MTDVRLRDVAREELAFLWDDLHDAQCSAAGERWSMACDRLVERIKALTQLVGPTPWDEVQIPLLVNGVYQRIHDELGIPVTVDMERVARA</sequence>
<dbReference type="EMBL" id="JBEYRS010000012">
    <property type="protein sequence ID" value="MEW2365563.1"/>
    <property type="molecule type" value="Genomic_DNA"/>
</dbReference>